<dbReference type="InterPro" id="IPR006674">
    <property type="entry name" value="HD_domain"/>
</dbReference>
<dbReference type="SMART" id="SM00471">
    <property type="entry name" value="HDc"/>
    <property type="match status" value="1"/>
</dbReference>
<feature type="domain" description="HD" evidence="2">
    <location>
        <begin position="60"/>
        <end position="191"/>
    </location>
</feature>
<dbReference type="EMBL" id="UFUW01000001">
    <property type="protein sequence ID" value="SUX18436.1"/>
    <property type="molecule type" value="Genomic_DNA"/>
</dbReference>
<dbReference type="InterPro" id="IPR023293">
    <property type="entry name" value="dGTP_triP_hydro_central_sf"/>
</dbReference>
<sequence>MNWIQLLSTYRIGQAACPEPSVRSDFQRDGDRLIFSAAFRRMKDKTQVFPLEKNDYVRTRLTHSLEVSCVGRSLGSSIGTRLVAENPELAAHGIHAADIGDIVAAACLAHDIGNPPFGHFGEQAMRDYFASPDAASILDRLDNDAQRADLLNIEGNAHAFRIMNRLESPDNHGGLRLTAATLAAASKYPATAYRSPYKKNGVYQDDLTDFASLYTTLGIPPRGDSGQAWYRHPLSYLMEAADDICYLIVDIEDAYQIRQIDHRRALELLADLAGDMVDEPRFNGMESKSDQLAYLRAKAIGRLVHETVAVFQDNENALLAGSRDAPLLKDIPSIEKLRALRDYAEKYIYISRPVVEVQIAGHRVLTGLMGIYCQAIANTHGRDNITRADQMLLALLPERFRKSRDSLYQKLLGVCDYIAGMTDSYAVSLYKKLTGISLPVN</sequence>
<dbReference type="GO" id="GO:0008832">
    <property type="term" value="F:dGTPase activity"/>
    <property type="evidence" value="ECO:0007669"/>
    <property type="project" value="UniProtKB-EC"/>
</dbReference>
<dbReference type="Gene3D" id="1.10.3410.10">
    <property type="entry name" value="putative deoxyguanosinetriphosphate triphosphohydrolase like domain"/>
    <property type="match status" value="1"/>
</dbReference>
<dbReference type="PANTHER" id="PTHR11373:SF32">
    <property type="entry name" value="DEOXYGUANOSINETRIPHOSPHATE TRIPHOSPHOHYDROLASE"/>
    <property type="match status" value="1"/>
</dbReference>
<dbReference type="OrthoDB" id="9803619at2"/>
<dbReference type="EC" id="3.1.5.1" evidence="3"/>
<evidence type="ECO:0000313" key="3">
    <source>
        <dbReference type="EMBL" id="SUX18436.1"/>
    </source>
</evidence>
<evidence type="ECO:0000259" key="2">
    <source>
        <dbReference type="PROSITE" id="PS51831"/>
    </source>
</evidence>
<gene>
    <name evidence="3" type="primary">dgt</name>
    <name evidence="3" type="ORF">NCTC13294_00268</name>
</gene>
<dbReference type="InterPro" id="IPR026875">
    <property type="entry name" value="PHydrolase_assoc_dom"/>
</dbReference>
<dbReference type="PANTHER" id="PTHR11373">
    <property type="entry name" value="DEOXYNUCLEOSIDE TRIPHOSPHATE TRIPHOSPHOHYDROLASE"/>
    <property type="match status" value="1"/>
</dbReference>
<evidence type="ECO:0000313" key="4">
    <source>
        <dbReference type="Proteomes" id="UP000254572"/>
    </source>
</evidence>
<evidence type="ECO:0000256" key="1">
    <source>
        <dbReference type="ARBA" id="ARBA00022801"/>
    </source>
</evidence>
<dbReference type="InterPro" id="IPR003607">
    <property type="entry name" value="HD/PDEase_dom"/>
</dbReference>
<dbReference type="NCBIfam" id="TIGR01353">
    <property type="entry name" value="dGTP_triPase"/>
    <property type="match status" value="1"/>
</dbReference>
<accession>A0A381DYL0</accession>
<dbReference type="NCBIfam" id="NF002205">
    <property type="entry name" value="PRK01096.1"/>
    <property type="match status" value="1"/>
</dbReference>
<dbReference type="SUPFAM" id="SSF109604">
    <property type="entry name" value="HD-domain/PDEase-like"/>
    <property type="match status" value="1"/>
</dbReference>
<protein>
    <submittedName>
        <fullName evidence="3">Deoxyguanosinetriphosphate triphosphohydrolase</fullName>
        <ecNumber evidence="3">3.1.5.1</ecNumber>
    </submittedName>
</protein>
<organism evidence="3 4">
    <name type="scientific">Cardiobacterium valvarum</name>
    <dbReference type="NCBI Taxonomy" id="194702"/>
    <lineage>
        <taxon>Bacteria</taxon>
        <taxon>Pseudomonadati</taxon>
        <taxon>Pseudomonadota</taxon>
        <taxon>Gammaproteobacteria</taxon>
        <taxon>Cardiobacteriales</taxon>
        <taxon>Cardiobacteriaceae</taxon>
        <taxon>Cardiobacterium</taxon>
    </lineage>
</organism>
<keyword evidence="4" id="KW-1185">Reference proteome</keyword>
<dbReference type="InterPro" id="IPR050135">
    <property type="entry name" value="dGTPase-like"/>
</dbReference>
<reference evidence="3 4" key="1">
    <citation type="submission" date="2018-06" db="EMBL/GenBank/DDBJ databases">
        <authorList>
            <consortium name="Pathogen Informatics"/>
            <person name="Doyle S."/>
        </authorList>
    </citation>
    <scope>NUCLEOTIDE SEQUENCE [LARGE SCALE GENOMIC DNA]</scope>
    <source>
        <strain evidence="3 4">NCTC13294</strain>
    </source>
</reference>
<proteinExistence type="predicted"/>
<dbReference type="Gene3D" id="1.10.3550.10">
    <property type="entry name" value="eoxyguanosinetriphosphate triphosphohydrolase domain-like"/>
    <property type="match status" value="1"/>
</dbReference>
<dbReference type="RefSeq" id="WP_115610588.1">
    <property type="nucleotide sequence ID" value="NZ_JBHLZC010000001.1"/>
</dbReference>
<name>A0A381DYL0_9GAMM</name>
<dbReference type="Pfam" id="PF13286">
    <property type="entry name" value="HD_assoc"/>
    <property type="match status" value="1"/>
</dbReference>
<keyword evidence="1 3" id="KW-0378">Hydrolase</keyword>
<dbReference type="InterPro" id="IPR006261">
    <property type="entry name" value="dGTPase"/>
</dbReference>
<dbReference type="Pfam" id="PF01966">
    <property type="entry name" value="HD"/>
    <property type="match status" value="1"/>
</dbReference>
<dbReference type="InterPro" id="IPR027432">
    <property type="entry name" value="dGTP_triphosphohydrolase_C"/>
</dbReference>
<dbReference type="GO" id="GO:0006203">
    <property type="term" value="P:dGTP catabolic process"/>
    <property type="evidence" value="ECO:0007669"/>
    <property type="project" value="TreeGrafter"/>
</dbReference>
<dbReference type="PROSITE" id="PS51831">
    <property type="entry name" value="HD"/>
    <property type="match status" value="1"/>
</dbReference>
<dbReference type="AlphaFoldDB" id="A0A381DYL0"/>
<dbReference type="Proteomes" id="UP000254572">
    <property type="component" value="Unassembled WGS sequence"/>
</dbReference>
<dbReference type="Gene3D" id="1.10.3210.10">
    <property type="entry name" value="Hypothetical protein af1432"/>
    <property type="match status" value="1"/>
</dbReference>